<protein>
    <submittedName>
        <fullName evidence="1">Uncharacterized protein</fullName>
    </submittedName>
</protein>
<evidence type="ECO:0000313" key="2">
    <source>
        <dbReference type="Proteomes" id="UP000617340"/>
    </source>
</evidence>
<reference evidence="1" key="1">
    <citation type="journal article" date="2020" name="G3 (Bethesda)">
        <title>High-Quality Assemblies for Three Invasive Social Wasps from the &lt;i&gt;Vespula&lt;/i&gt; Genus.</title>
        <authorList>
            <person name="Harrop T.W.R."/>
            <person name="Guhlin J."/>
            <person name="McLaughlin G.M."/>
            <person name="Permina E."/>
            <person name="Stockwell P."/>
            <person name="Gilligan J."/>
            <person name="Le Lec M.F."/>
            <person name="Gruber M.A.M."/>
            <person name="Quinn O."/>
            <person name="Lovegrove M."/>
            <person name="Duncan E.J."/>
            <person name="Remnant E.J."/>
            <person name="Van Eeckhoven J."/>
            <person name="Graham B."/>
            <person name="Knapp R.A."/>
            <person name="Langford K.W."/>
            <person name="Kronenberg Z."/>
            <person name="Press M.O."/>
            <person name="Eacker S.M."/>
            <person name="Wilson-Rankin E.E."/>
            <person name="Purcell J."/>
            <person name="Lester P.J."/>
            <person name="Dearden P.K."/>
        </authorList>
    </citation>
    <scope>NUCLEOTIDE SEQUENCE</scope>
    <source>
        <strain evidence="1">Linc-1</strain>
    </source>
</reference>
<keyword evidence="2" id="KW-1185">Reference proteome</keyword>
<sequence>MFYVLRRVSIEVLPLPTSLQIQQPLRGMILVGSTATNFHHSHRNIRELNGVVGILCHSEGIKGDRFGSGSSHATNFHHSILNRRDTHAPQNETEWWGDCATWEKYKAAAFGSGASHATNFHHAHLNPRGTHAPQNETEWWGYCATWGKYKAAAFGSGSSHATYFHHSHLNPRVSDCVPSEDVDNPFPRGDLEILTGSHRRSTHEDFTQNSTLHLWRPLTVFLHGGLRNFHRKP</sequence>
<gene>
    <name evidence="1" type="ORF">HZH68_015945</name>
</gene>
<dbReference type="EMBL" id="JACSDZ010000022">
    <property type="protein sequence ID" value="KAF7381070.1"/>
    <property type="molecule type" value="Genomic_DNA"/>
</dbReference>
<proteinExistence type="predicted"/>
<dbReference type="Proteomes" id="UP000617340">
    <property type="component" value="Unassembled WGS sequence"/>
</dbReference>
<dbReference type="AlphaFoldDB" id="A0A834J400"/>
<comment type="caution">
    <text evidence="1">The sequence shown here is derived from an EMBL/GenBank/DDBJ whole genome shotgun (WGS) entry which is preliminary data.</text>
</comment>
<organism evidence="1 2">
    <name type="scientific">Vespula germanica</name>
    <name type="common">German yellow jacket</name>
    <name type="synonym">Paravespula germanica</name>
    <dbReference type="NCBI Taxonomy" id="30212"/>
    <lineage>
        <taxon>Eukaryota</taxon>
        <taxon>Metazoa</taxon>
        <taxon>Ecdysozoa</taxon>
        <taxon>Arthropoda</taxon>
        <taxon>Hexapoda</taxon>
        <taxon>Insecta</taxon>
        <taxon>Pterygota</taxon>
        <taxon>Neoptera</taxon>
        <taxon>Endopterygota</taxon>
        <taxon>Hymenoptera</taxon>
        <taxon>Apocrita</taxon>
        <taxon>Aculeata</taxon>
        <taxon>Vespoidea</taxon>
        <taxon>Vespidae</taxon>
        <taxon>Vespinae</taxon>
        <taxon>Vespula</taxon>
    </lineage>
</organism>
<evidence type="ECO:0000313" key="1">
    <source>
        <dbReference type="EMBL" id="KAF7381070.1"/>
    </source>
</evidence>
<accession>A0A834J400</accession>
<name>A0A834J400_VESGE</name>